<keyword evidence="4" id="KW-1185">Reference proteome</keyword>
<dbReference type="GeneID" id="34601975"/>
<dbReference type="RefSeq" id="XP_022510891.1">
    <property type="nucleotide sequence ID" value="XM_022656776.1"/>
</dbReference>
<feature type="region of interest" description="Disordered" evidence="1">
    <location>
        <begin position="1"/>
        <end position="22"/>
    </location>
</feature>
<evidence type="ECO:0000313" key="4">
    <source>
        <dbReference type="Proteomes" id="UP000077002"/>
    </source>
</evidence>
<organism evidence="3 4">
    <name type="scientific">Fonsecaea monophora</name>
    <dbReference type="NCBI Taxonomy" id="254056"/>
    <lineage>
        <taxon>Eukaryota</taxon>
        <taxon>Fungi</taxon>
        <taxon>Dikarya</taxon>
        <taxon>Ascomycota</taxon>
        <taxon>Pezizomycotina</taxon>
        <taxon>Eurotiomycetes</taxon>
        <taxon>Chaetothyriomycetidae</taxon>
        <taxon>Chaetothyriales</taxon>
        <taxon>Herpotrichiellaceae</taxon>
        <taxon>Fonsecaea</taxon>
    </lineage>
</organism>
<protein>
    <recommendedName>
        <fullName evidence="2">F-box domain-containing protein</fullName>
    </recommendedName>
</protein>
<dbReference type="Pfam" id="PF00646">
    <property type="entry name" value="F-box"/>
    <property type="match status" value="1"/>
</dbReference>
<dbReference type="InterPro" id="IPR001810">
    <property type="entry name" value="F-box_dom"/>
</dbReference>
<reference evidence="3 4" key="1">
    <citation type="submission" date="2016-03" db="EMBL/GenBank/DDBJ databases">
        <title>Draft genome sequence of the Fonsecaea monophora CBS 269.37.</title>
        <authorList>
            <person name="Bombassaro A."/>
            <person name="Vinicius W.A."/>
            <person name="De Hoog S."/>
            <person name="Sun J."/>
            <person name="Souza E.M."/>
            <person name="Raittz R.T."/>
            <person name="Costa F."/>
            <person name="Leao A.C."/>
            <person name="Tadra-Sfeir M.Z."/>
            <person name="Baura V."/>
            <person name="Balsanelli E."/>
            <person name="Pedrosa F.O."/>
            <person name="Moreno L.F."/>
            <person name="Steffens M.B."/>
            <person name="Xi L."/>
            <person name="Bocca A.L."/>
            <person name="Felipe M.S."/>
            <person name="Teixeira M."/>
            <person name="Telles Filho F.Q."/>
            <person name="Azevedo C.M."/>
            <person name="Gomes R."/>
            <person name="Vicente V.A."/>
        </authorList>
    </citation>
    <scope>NUCLEOTIDE SEQUENCE [LARGE SCALE GENOMIC DNA]</scope>
    <source>
        <strain evidence="3 4">CBS 269.37</strain>
    </source>
</reference>
<dbReference type="PROSITE" id="PS50181">
    <property type="entry name" value="FBOX"/>
    <property type="match status" value="1"/>
</dbReference>
<evidence type="ECO:0000313" key="3">
    <source>
        <dbReference type="EMBL" id="OAG38939.1"/>
    </source>
</evidence>
<dbReference type="AlphaFoldDB" id="A0A177F6I3"/>
<feature type="domain" description="F-box" evidence="2">
    <location>
        <begin position="104"/>
        <end position="154"/>
    </location>
</feature>
<sequence length="272" mass="31732">MSMDSEIADAAPQYAQPTPCISGSEHILEPPPSLTTPHRSIFGSGFRTRRQILTDQKAAADREFDDWCRQEEAAGPRPSQPDPYDPFFIPDSILLYGPVSPQRKSRLLQLPHELLTDIFKRVKIPHFQVSLALTCKTMARVAAEPGIFSPWRGYRDKDGLFRLLERRNNFIPPHLKLCRACFRFLPWSGGEYWDRQMSSGIFDRSNLNWYDILMWFYNRVAFQYRCPWCCVFQYTSYASQGLYERRRVNGPLGLLDTRERVCPDLNRRMDKP</sequence>
<dbReference type="Proteomes" id="UP000077002">
    <property type="component" value="Unassembled WGS sequence"/>
</dbReference>
<accession>A0A177F6I3</accession>
<comment type="caution">
    <text evidence="3">The sequence shown here is derived from an EMBL/GenBank/DDBJ whole genome shotgun (WGS) entry which is preliminary data.</text>
</comment>
<dbReference type="OrthoDB" id="4150370at2759"/>
<dbReference type="EMBL" id="LVKK01000049">
    <property type="protein sequence ID" value="OAG38939.1"/>
    <property type="molecule type" value="Genomic_DNA"/>
</dbReference>
<evidence type="ECO:0000256" key="1">
    <source>
        <dbReference type="SAM" id="MobiDB-lite"/>
    </source>
</evidence>
<evidence type="ECO:0000259" key="2">
    <source>
        <dbReference type="PROSITE" id="PS50181"/>
    </source>
</evidence>
<name>A0A177F6I3_9EURO</name>
<proteinExistence type="predicted"/>
<gene>
    <name evidence="3" type="ORF">AYO21_06817</name>
</gene>